<reference evidence="8" key="1">
    <citation type="submission" date="2017-02" db="EMBL/GenBank/DDBJ databases">
        <authorList>
            <person name="Varghese N."/>
            <person name="Submissions S."/>
        </authorList>
    </citation>
    <scope>NUCLEOTIDE SEQUENCE [LARGE SCALE GENOMIC DNA]</scope>
    <source>
        <strain evidence="8">ATCC 35199</strain>
    </source>
</reference>
<dbReference type="EMBL" id="FUYN01000003">
    <property type="protein sequence ID" value="SKB44400.1"/>
    <property type="molecule type" value="Genomic_DNA"/>
</dbReference>
<dbReference type="Proteomes" id="UP000243406">
    <property type="component" value="Unassembled WGS sequence"/>
</dbReference>
<keyword evidence="3 6" id="KW-0812">Transmembrane</keyword>
<evidence type="ECO:0000256" key="6">
    <source>
        <dbReference type="RuleBase" id="RU365102"/>
    </source>
</evidence>
<comment type="similarity">
    <text evidence="2 6">Belongs to the GDT1 family.</text>
</comment>
<feature type="transmembrane region" description="Helical" evidence="6">
    <location>
        <begin position="191"/>
        <end position="213"/>
    </location>
</feature>
<proteinExistence type="inferred from homology"/>
<dbReference type="OrthoDB" id="9801356at2"/>
<sequence length="295" mass="32743">MGTIISSFLLIFLAEMGDKTQLLALAFSTKYKIKQVLIGVFLGAFLNHGLAIVFASFISNYVSLDLIKVVAAIMFIIFGLWSLKLEYEDEDEEDEASFSFKTPILTVASAFFIGELGDKTQLTAMTLGAKSAYPFLTLLGTTSGMIAVSLIGILVGKVLGKRIPEVTMKVLASIIFLGFGLSGLYSSVDKIYFTPTYITLFSFILALSIGIILKMNSKNHNIYYEKKLAELIAKCRHCDIHDTNCITAMQIRELTQKYVGQDLPYIGDIILYFESMKKVAPKKATDLEKIFHTKI</sequence>
<dbReference type="PANTHER" id="PTHR12608:SF1">
    <property type="entry name" value="TRANSMEMBRANE PROTEIN 165"/>
    <property type="match status" value="1"/>
</dbReference>
<evidence type="ECO:0000256" key="3">
    <source>
        <dbReference type="ARBA" id="ARBA00022692"/>
    </source>
</evidence>
<dbReference type="PANTHER" id="PTHR12608">
    <property type="entry name" value="TRANSMEMBRANE PROTEIN HTP-1 RELATED"/>
    <property type="match status" value="1"/>
</dbReference>
<keyword evidence="8" id="KW-1185">Reference proteome</keyword>
<feature type="transmembrane region" description="Helical" evidence="6">
    <location>
        <begin position="132"/>
        <end position="154"/>
    </location>
</feature>
<feature type="transmembrane region" description="Helical" evidence="6">
    <location>
        <begin position="66"/>
        <end position="83"/>
    </location>
</feature>
<evidence type="ECO:0000256" key="4">
    <source>
        <dbReference type="ARBA" id="ARBA00022989"/>
    </source>
</evidence>
<accession>A0A1T5BBL6</accession>
<protein>
    <recommendedName>
        <fullName evidence="6">GDT1 family protein</fullName>
    </recommendedName>
</protein>
<name>A0A1T5BBL6_9FIRM</name>
<dbReference type="GO" id="GO:0046873">
    <property type="term" value="F:metal ion transmembrane transporter activity"/>
    <property type="evidence" value="ECO:0007669"/>
    <property type="project" value="InterPro"/>
</dbReference>
<dbReference type="GO" id="GO:0016020">
    <property type="term" value="C:membrane"/>
    <property type="evidence" value="ECO:0007669"/>
    <property type="project" value="UniProtKB-SubCell"/>
</dbReference>
<comment type="subcellular location">
    <subcellularLocation>
        <location evidence="1 6">Membrane</location>
        <topology evidence="1 6">Multi-pass membrane protein</topology>
    </subcellularLocation>
</comment>
<evidence type="ECO:0000313" key="7">
    <source>
        <dbReference type="EMBL" id="SKB44400.1"/>
    </source>
</evidence>
<feature type="transmembrane region" description="Helical" evidence="6">
    <location>
        <begin position="166"/>
        <end position="185"/>
    </location>
</feature>
<keyword evidence="5 6" id="KW-0472">Membrane</keyword>
<evidence type="ECO:0000256" key="1">
    <source>
        <dbReference type="ARBA" id="ARBA00004141"/>
    </source>
</evidence>
<dbReference type="InterPro" id="IPR001727">
    <property type="entry name" value="GDT1-like"/>
</dbReference>
<evidence type="ECO:0000256" key="2">
    <source>
        <dbReference type="ARBA" id="ARBA00009190"/>
    </source>
</evidence>
<gene>
    <name evidence="7" type="ORF">SAMN02745120_1492</name>
</gene>
<evidence type="ECO:0000313" key="8">
    <source>
        <dbReference type="Proteomes" id="UP000243406"/>
    </source>
</evidence>
<evidence type="ECO:0000256" key="5">
    <source>
        <dbReference type="ARBA" id="ARBA00023136"/>
    </source>
</evidence>
<dbReference type="RefSeq" id="WP_079589373.1">
    <property type="nucleotide sequence ID" value="NZ_CP154629.1"/>
</dbReference>
<dbReference type="Pfam" id="PF01169">
    <property type="entry name" value="GDT1"/>
    <property type="match status" value="2"/>
</dbReference>
<keyword evidence="4 6" id="KW-1133">Transmembrane helix</keyword>
<dbReference type="AlphaFoldDB" id="A0A1T5BBL6"/>
<feature type="transmembrane region" description="Helical" evidence="6">
    <location>
        <begin position="36"/>
        <end position="59"/>
    </location>
</feature>
<organism evidence="7 8">
    <name type="scientific">Acetoanaerobium noterae</name>
    <dbReference type="NCBI Taxonomy" id="745369"/>
    <lineage>
        <taxon>Bacteria</taxon>
        <taxon>Bacillati</taxon>
        <taxon>Bacillota</taxon>
        <taxon>Clostridia</taxon>
        <taxon>Peptostreptococcales</taxon>
        <taxon>Filifactoraceae</taxon>
        <taxon>Acetoanaerobium</taxon>
    </lineage>
</organism>